<sequence>MKIHPIYTHNALRNFTYLIELSDSSCLVLDPWDEKQVNQALQQRHLALSVIINTH</sequence>
<evidence type="ECO:0000313" key="1">
    <source>
        <dbReference type="EMBL" id="SVB47966.1"/>
    </source>
</evidence>
<dbReference type="EMBL" id="UINC01043641">
    <property type="protein sequence ID" value="SVB47966.1"/>
    <property type="molecule type" value="Genomic_DNA"/>
</dbReference>
<name>A0A382EAY9_9ZZZZ</name>
<dbReference type="Gene3D" id="3.60.15.10">
    <property type="entry name" value="Ribonuclease Z/Hydroxyacylglutathione hydrolase-like"/>
    <property type="match status" value="1"/>
</dbReference>
<dbReference type="InterPro" id="IPR036866">
    <property type="entry name" value="RibonucZ/Hydroxyglut_hydro"/>
</dbReference>
<dbReference type="SUPFAM" id="SSF56281">
    <property type="entry name" value="Metallo-hydrolase/oxidoreductase"/>
    <property type="match status" value="1"/>
</dbReference>
<feature type="non-terminal residue" evidence="1">
    <location>
        <position position="55"/>
    </location>
</feature>
<protein>
    <recommendedName>
        <fullName evidence="2">Metallo-beta-lactamase domain-containing protein</fullName>
    </recommendedName>
</protein>
<reference evidence="1" key="1">
    <citation type="submission" date="2018-05" db="EMBL/GenBank/DDBJ databases">
        <authorList>
            <person name="Lanie J.A."/>
            <person name="Ng W.-L."/>
            <person name="Kazmierczak K.M."/>
            <person name="Andrzejewski T.M."/>
            <person name="Davidsen T.M."/>
            <person name="Wayne K.J."/>
            <person name="Tettelin H."/>
            <person name="Glass J.I."/>
            <person name="Rusch D."/>
            <person name="Podicherti R."/>
            <person name="Tsui H.-C.T."/>
            <person name="Winkler M.E."/>
        </authorList>
    </citation>
    <scope>NUCLEOTIDE SEQUENCE</scope>
</reference>
<organism evidence="1">
    <name type="scientific">marine metagenome</name>
    <dbReference type="NCBI Taxonomy" id="408172"/>
    <lineage>
        <taxon>unclassified sequences</taxon>
        <taxon>metagenomes</taxon>
        <taxon>ecological metagenomes</taxon>
    </lineage>
</organism>
<evidence type="ECO:0008006" key="2">
    <source>
        <dbReference type="Google" id="ProtNLM"/>
    </source>
</evidence>
<dbReference type="AlphaFoldDB" id="A0A382EAY9"/>
<proteinExistence type="predicted"/>
<accession>A0A382EAY9</accession>
<gene>
    <name evidence="1" type="ORF">METZ01_LOCUS200820</name>
</gene>